<dbReference type="PANTHER" id="PTHR10070:SF2">
    <property type="entry name" value="IMMUNOGLOBULIN J CHAIN"/>
    <property type="match status" value="1"/>
</dbReference>
<dbReference type="GO" id="GO:0034987">
    <property type="term" value="F:immunoglobulin receptor binding"/>
    <property type="evidence" value="ECO:0007669"/>
    <property type="project" value="TreeGrafter"/>
</dbReference>
<dbReference type="Proteomes" id="UP000694520">
    <property type="component" value="Chromosome 6"/>
</dbReference>
<dbReference type="AlphaFoldDB" id="A0A8B9Z4V9"/>
<sequence length="206" mass="22558">TRTSGWSFGPFRVGTVGNEVRFRDLFGPVLTLASLGVARVTARLTAGEVAVIIRGRFTSTPRRGSPAGRCRELSCSSTDVTGPEPSAALLYHVVDLNRTVILQARSTASGADVPLNSRENISDPTSPMRTKFVYHLSDLCKKCDTTEVELEDQVVTASQSNICDSDAETCYTYDRNKCYTNRVKLSYRGQTKMVETALTPDSCYPD</sequence>
<reference evidence="1" key="1">
    <citation type="submission" date="2019-05" db="EMBL/GenBank/DDBJ databases">
        <authorList>
            <person name="Zhang S."/>
            <person name="Liu J."/>
        </authorList>
    </citation>
    <scope>NUCLEOTIDE SEQUENCE [LARGE SCALE GENOMIC DNA]</scope>
</reference>
<evidence type="ECO:0000313" key="2">
    <source>
        <dbReference type="Proteomes" id="UP000694520"/>
    </source>
</evidence>
<keyword evidence="2" id="KW-1185">Reference proteome</keyword>
<dbReference type="InterPro" id="IPR024110">
    <property type="entry name" value="Ig_J"/>
</dbReference>
<name>A0A8B9Z4V9_BOSMU</name>
<proteinExistence type="predicted"/>
<evidence type="ECO:0008006" key="3">
    <source>
        <dbReference type="Google" id="ProtNLM"/>
    </source>
</evidence>
<organism evidence="1 2">
    <name type="scientific">Bos mutus grunniens</name>
    <name type="common">Wild yak</name>
    <name type="synonym">Bos grunniens</name>
    <dbReference type="NCBI Taxonomy" id="30521"/>
    <lineage>
        <taxon>Eukaryota</taxon>
        <taxon>Metazoa</taxon>
        <taxon>Chordata</taxon>
        <taxon>Craniata</taxon>
        <taxon>Vertebrata</taxon>
        <taxon>Euteleostomi</taxon>
        <taxon>Mammalia</taxon>
        <taxon>Eutheria</taxon>
        <taxon>Laurasiatheria</taxon>
        <taxon>Artiodactyla</taxon>
        <taxon>Ruminantia</taxon>
        <taxon>Pecora</taxon>
        <taxon>Bovidae</taxon>
        <taxon>Bovinae</taxon>
        <taxon>Bos</taxon>
    </lineage>
</organism>
<reference evidence="1" key="2">
    <citation type="submission" date="2025-08" db="UniProtKB">
        <authorList>
            <consortium name="Ensembl"/>
        </authorList>
    </citation>
    <scope>IDENTIFICATION</scope>
</reference>
<accession>A0A8B9Z4V9</accession>
<evidence type="ECO:0000313" key="1">
    <source>
        <dbReference type="Ensembl" id="ENSBGRP00000042329.1"/>
    </source>
</evidence>
<protein>
    <recommendedName>
        <fullName evidence="3">Joining chain of multimeric IgA and IgM</fullName>
    </recommendedName>
</protein>
<reference evidence="1" key="3">
    <citation type="submission" date="2025-09" db="UniProtKB">
        <authorList>
            <consortium name="Ensembl"/>
        </authorList>
    </citation>
    <scope>IDENTIFICATION</scope>
</reference>
<dbReference type="Ensembl" id="ENSBGRT00000049085.1">
    <property type="protein sequence ID" value="ENSBGRP00000042329.1"/>
    <property type="gene ID" value="ENSBGRG00000026512.1"/>
</dbReference>
<dbReference type="GO" id="GO:0071756">
    <property type="term" value="C:pentameric IgM immunoglobulin complex"/>
    <property type="evidence" value="ECO:0007669"/>
    <property type="project" value="TreeGrafter"/>
</dbReference>
<dbReference type="GO" id="GO:0006959">
    <property type="term" value="P:humoral immune response"/>
    <property type="evidence" value="ECO:0007669"/>
    <property type="project" value="TreeGrafter"/>
</dbReference>
<dbReference type="Pfam" id="PF15097">
    <property type="entry name" value="Ig_J_chain"/>
    <property type="match status" value="1"/>
</dbReference>
<dbReference type="GeneTree" id="ENSGT00390000012791"/>
<dbReference type="PANTHER" id="PTHR10070">
    <property type="entry name" value="IMMUNOGLOBULIN J CHAIN"/>
    <property type="match status" value="1"/>
</dbReference>